<keyword evidence="13" id="KW-1185">Reference proteome</keyword>
<dbReference type="GO" id="GO:0032933">
    <property type="term" value="P:SREBP signaling pathway"/>
    <property type="evidence" value="ECO:0007669"/>
    <property type="project" value="TreeGrafter"/>
</dbReference>
<evidence type="ECO:0000256" key="8">
    <source>
        <dbReference type="ARBA" id="ARBA00023180"/>
    </source>
</evidence>
<keyword evidence="8" id="KW-0325">Glycoprotein</keyword>
<dbReference type="GO" id="GO:0015485">
    <property type="term" value="F:cholesterol binding"/>
    <property type="evidence" value="ECO:0007669"/>
    <property type="project" value="TreeGrafter"/>
</dbReference>
<dbReference type="GO" id="GO:0005789">
    <property type="term" value="C:endoplasmic reticulum membrane"/>
    <property type="evidence" value="ECO:0007669"/>
    <property type="project" value="UniProtKB-SubCell"/>
</dbReference>
<dbReference type="Proteomes" id="UP000824120">
    <property type="component" value="Chromosome 5"/>
</dbReference>
<evidence type="ECO:0000313" key="12">
    <source>
        <dbReference type="EMBL" id="KAG5603550.1"/>
    </source>
</evidence>
<dbReference type="GO" id="GO:0032991">
    <property type="term" value="C:protein-containing complex"/>
    <property type="evidence" value="ECO:0007669"/>
    <property type="project" value="UniProtKB-ARBA"/>
</dbReference>
<evidence type="ECO:0000256" key="5">
    <source>
        <dbReference type="ARBA" id="ARBA00022968"/>
    </source>
</evidence>
<evidence type="ECO:0000256" key="7">
    <source>
        <dbReference type="ARBA" id="ARBA00023136"/>
    </source>
</evidence>
<dbReference type="PANTHER" id="PTHR15351">
    <property type="entry name" value="ERLIN (ER LIPID RAFT ASSOCIATED PROTEIN) HOMOLOG"/>
    <property type="match status" value="1"/>
</dbReference>
<evidence type="ECO:0000256" key="3">
    <source>
        <dbReference type="ARBA" id="ARBA00022692"/>
    </source>
</evidence>
<keyword evidence="7 10" id="KW-0472">Membrane</keyword>
<feature type="region of interest" description="Disordered" evidence="9">
    <location>
        <begin position="1"/>
        <end position="21"/>
    </location>
</feature>
<organism evidence="12 13">
    <name type="scientific">Solanum commersonii</name>
    <name type="common">Commerson's wild potato</name>
    <name type="synonym">Commerson's nightshade</name>
    <dbReference type="NCBI Taxonomy" id="4109"/>
    <lineage>
        <taxon>Eukaryota</taxon>
        <taxon>Viridiplantae</taxon>
        <taxon>Streptophyta</taxon>
        <taxon>Embryophyta</taxon>
        <taxon>Tracheophyta</taxon>
        <taxon>Spermatophyta</taxon>
        <taxon>Magnoliopsida</taxon>
        <taxon>eudicotyledons</taxon>
        <taxon>Gunneridae</taxon>
        <taxon>Pentapetalae</taxon>
        <taxon>asterids</taxon>
        <taxon>lamiids</taxon>
        <taxon>Solanales</taxon>
        <taxon>Solanaceae</taxon>
        <taxon>Solanoideae</taxon>
        <taxon>Solaneae</taxon>
        <taxon>Solanum</taxon>
    </lineage>
</organism>
<dbReference type="OrthoDB" id="77368at2759"/>
<dbReference type="FunFam" id="3.30.479.30:FF:000009">
    <property type="entry name" value="Erlin-2 isoform 1"/>
    <property type="match status" value="1"/>
</dbReference>
<feature type="transmembrane region" description="Helical" evidence="10">
    <location>
        <begin position="25"/>
        <end position="47"/>
    </location>
</feature>
<dbReference type="InterPro" id="IPR033294">
    <property type="entry name" value="Erlin1/2"/>
</dbReference>
<comment type="similarity">
    <text evidence="2">Belongs to the band 7/mec-2 family.</text>
</comment>
<dbReference type="Pfam" id="PF01145">
    <property type="entry name" value="Band_7"/>
    <property type="match status" value="1"/>
</dbReference>
<dbReference type="GO" id="GO:0031625">
    <property type="term" value="F:ubiquitin protein ligase binding"/>
    <property type="evidence" value="ECO:0007669"/>
    <property type="project" value="InterPro"/>
</dbReference>
<feature type="domain" description="Band 7" evidence="11">
    <location>
        <begin position="55"/>
        <end position="221"/>
    </location>
</feature>
<dbReference type="AlphaFoldDB" id="A0A9J5YXD9"/>
<dbReference type="EMBL" id="JACXVP010000005">
    <property type="protein sequence ID" value="KAG5603550.1"/>
    <property type="molecule type" value="Genomic_DNA"/>
</dbReference>
<keyword evidence="5" id="KW-0735">Signal-anchor</keyword>
<evidence type="ECO:0000259" key="11">
    <source>
        <dbReference type="SMART" id="SM00244"/>
    </source>
</evidence>
<evidence type="ECO:0000256" key="9">
    <source>
        <dbReference type="SAM" id="MobiDB-lite"/>
    </source>
</evidence>
<comment type="caution">
    <text evidence="12">The sequence shown here is derived from an EMBL/GenBank/DDBJ whole genome shotgun (WGS) entry which is preliminary data.</text>
</comment>
<dbReference type="Gene3D" id="3.30.479.30">
    <property type="entry name" value="Band 7 domain"/>
    <property type="match status" value="1"/>
</dbReference>
<sequence length="379" mass="43408">MDAQQQQRQQGVPARPRSGDGGGDFTPILTVLVAFIAIFALIVAPSISTLNNSVSILHQVPEGHVGVYWRGGALLNTITDPGFHMKLPFITQFEPIQVTLQTDLVRDIPCGTKGGVMINFEKVEVVNRLRKDHVYDTLLNYGVNYDNTWIYDKIHHEINQFCSAHSLQQVYIDMFDQIDEKMKDALQADCTRYAPGIEILSVRITKPSIPESIRRNFENMEQERTKVLIAVEKQRVAEKEAETQKKIAISEAERNAHVSKIQMEQKLMEKDSARKQEEISNSMYLAREKSLADASYYRSPTWFLTKGYLGTFCKRLYRGRSLRDFSIMFFPLFEHGNSPLLNVIFVCVIPRIVNGKYQAVLYEDLIRLSKRLDIDLVEI</sequence>
<evidence type="ECO:0000256" key="2">
    <source>
        <dbReference type="ARBA" id="ARBA00008164"/>
    </source>
</evidence>
<evidence type="ECO:0000256" key="6">
    <source>
        <dbReference type="ARBA" id="ARBA00022989"/>
    </source>
</evidence>
<name>A0A9J5YXD9_SOLCO</name>
<dbReference type="CDD" id="cd03406">
    <property type="entry name" value="SPFH_like_u3"/>
    <property type="match status" value="1"/>
</dbReference>
<keyword evidence="3 10" id="KW-0812">Transmembrane</keyword>
<keyword evidence="6 10" id="KW-1133">Transmembrane helix</keyword>
<proteinExistence type="inferred from homology"/>
<evidence type="ECO:0000256" key="10">
    <source>
        <dbReference type="SAM" id="Phobius"/>
    </source>
</evidence>
<reference evidence="12 13" key="1">
    <citation type="submission" date="2020-09" db="EMBL/GenBank/DDBJ databases">
        <title>De no assembly of potato wild relative species, Solanum commersonii.</title>
        <authorList>
            <person name="Cho K."/>
        </authorList>
    </citation>
    <scope>NUCLEOTIDE SEQUENCE [LARGE SCALE GENOMIC DNA]</scope>
    <source>
        <strain evidence="12">LZ3.2</strain>
        <tissue evidence="12">Leaf</tissue>
    </source>
</reference>
<evidence type="ECO:0000313" key="13">
    <source>
        <dbReference type="Proteomes" id="UP000824120"/>
    </source>
</evidence>
<evidence type="ECO:0000256" key="4">
    <source>
        <dbReference type="ARBA" id="ARBA00022824"/>
    </source>
</evidence>
<protein>
    <recommendedName>
        <fullName evidence="11">Band 7 domain-containing protein</fullName>
    </recommendedName>
</protein>
<keyword evidence="4" id="KW-0256">Endoplasmic reticulum</keyword>
<evidence type="ECO:0000256" key="1">
    <source>
        <dbReference type="ARBA" id="ARBA00004648"/>
    </source>
</evidence>
<accession>A0A9J5YXD9</accession>
<dbReference type="InterPro" id="IPR001107">
    <property type="entry name" value="Band_7"/>
</dbReference>
<dbReference type="InterPro" id="IPR036013">
    <property type="entry name" value="Band_7/SPFH_dom_sf"/>
</dbReference>
<feature type="compositionally biased region" description="Low complexity" evidence="9">
    <location>
        <begin position="1"/>
        <end position="10"/>
    </location>
</feature>
<comment type="subcellular location">
    <subcellularLocation>
        <location evidence="1">Endoplasmic reticulum membrane</location>
        <topology evidence="1">Single-pass type II membrane protein</topology>
    </subcellularLocation>
</comment>
<dbReference type="SMART" id="SM00244">
    <property type="entry name" value="PHB"/>
    <property type="match status" value="1"/>
</dbReference>
<gene>
    <name evidence="12" type="ORF">H5410_025042</name>
</gene>
<dbReference type="PANTHER" id="PTHR15351:SF3">
    <property type="entry name" value="ERLIN"/>
    <property type="match status" value="1"/>
</dbReference>
<dbReference type="SUPFAM" id="SSF117892">
    <property type="entry name" value="Band 7/SPFH domain"/>
    <property type="match status" value="1"/>
</dbReference>